<organism evidence="2 3">
    <name type="scientific">Basidiobolus ranarum</name>
    <dbReference type="NCBI Taxonomy" id="34480"/>
    <lineage>
        <taxon>Eukaryota</taxon>
        <taxon>Fungi</taxon>
        <taxon>Fungi incertae sedis</taxon>
        <taxon>Zoopagomycota</taxon>
        <taxon>Entomophthoromycotina</taxon>
        <taxon>Basidiobolomycetes</taxon>
        <taxon>Basidiobolales</taxon>
        <taxon>Basidiobolaceae</taxon>
        <taxon>Basidiobolus</taxon>
    </lineage>
</organism>
<feature type="compositionally biased region" description="Basic residues" evidence="1">
    <location>
        <begin position="123"/>
        <end position="137"/>
    </location>
</feature>
<dbReference type="EMBL" id="JASJQH010007403">
    <property type="protein sequence ID" value="KAK9709549.1"/>
    <property type="molecule type" value="Genomic_DNA"/>
</dbReference>
<dbReference type="Proteomes" id="UP001479436">
    <property type="component" value="Unassembled WGS sequence"/>
</dbReference>
<comment type="caution">
    <text evidence="2">The sequence shown here is derived from an EMBL/GenBank/DDBJ whole genome shotgun (WGS) entry which is preliminary data.</text>
</comment>
<reference evidence="2 3" key="1">
    <citation type="submission" date="2023-04" db="EMBL/GenBank/DDBJ databases">
        <title>Genome of Basidiobolus ranarum AG-B5.</title>
        <authorList>
            <person name="Stajich J.E."/>
            <person name="Carter-House D."/>
            <person name="Gryganskyi A."/>
        </authorList>
    </citation>
    <scope>NUCLEOTIDE SEQUENCE [LARGE SCALE GENOMIC DNA]</scope>
    <source>
        <strain evidence="2 3">AG-B5</strain>
    </source>
</reference>
<evidence type="ECO:0000313" key="2">
    <source>
        <dbReference type="EMBL" id="KAK9709549.1"/>
    </source>
</evidence>
<feature type="region of interest" description="Disordered" evidence="1">
    <location>
        <begin position="119"/>
        <end position="138"/>
    </location>
</feature>
<name>A0ABR2VXS1_9FUNG</name>
<evidence type="ECO:0000256" key="1">
    <source>
        <dbReference type="SAM" id="MobiDB-lite"/>
    </source>
</evidence>
<keyword evidence="3" id="KW-1185">Reference proteome</keyword>
<feature type="compositionally biased region" description="Polar residues" evidence="1">
    <location>
        <begin position="34"/>
        <end position="61"/>
    </location>
</feature>
<evidence type="ECO:0008006" key="4">
    <source>
        <dbReference type="Google" id="ProtNLM"/>
    </source>
</evidence>
<proteinExistence type="predicted"/>
<feature type="region of interest" description="Disordered" evidence="1">
    <location>
        <begin position="12"/>
        <end position="83"/>
    </location>
</feature>
<sequence length="370" mass="42776">MLVNTIQNIEADNRKVCVSDPPSLEPESRKSYTLPPQASIFNPLTEETSFRNAENPQSSESPQHEISKRIKQSTQEPITREGNKNGIQTLLERLNQSDGHCPQIQSQLWSVQLVNNQNSKGLKTTHKPRTRSRHSRSRPITYRYHCRNRSKSKRAYKVPKGCKTIPGLCRSVTMIGHTPLADSLSMPEYIYEDEISLTDEALPPHLKLRRRKTVEVVVPMPSPEWQRISSKSPQNQEAFISNALVKTRNTTLEVIIPIRAKIRERERKIPKDKGKIVKIMEQTRSQSGKILYRVFWEDGHQSWESPRDMNNTLDLVETFEHAQFRRFRRSGYPKSIGRYSSNRQYLSKHPLIDTSISAFEESTLQNYNKG</sequence>
<protein>
    <recommendedName>
        <fullName evidence="4">Chromo domain-containing protein</fullName>
    </recommendedName>
</protein>
<accession>A0ABR2VXS1</accession>
<gene>
    <name evidence="2" type="ORF">K7432_008968</name>
</gene>
<evidence type="ECO:0000313" key="3">
    <source>
        <dbReference type="Proteomes" id="UP001479436"/>
    </source>
</evidence>